<dbReference type="AlphaFoldDB" id="A0A9K3GJ46"/>
<name>A0A9K3GJ46_9EUKA</name>
<comment type="caution">
    <text evidence="1">The sequence shown here is derived from an EMBL/GenBank/DDBJ whole genome shotgun (WGS) entry which is preliminary data.</text>
</comment>
<keyword evidence="2" id="KW-1185">Reference proteome</keyword>
<reference evidence="1 2" key="1">
    <citation type="journal article" date="2018" name="PLoS ONE">
        <title>The draft genome of Kipferlia bialata reveals reductive genome evolution in fornicate parasites.</title>
        <authorList>
            <person name="Tanifuji G."/>
            <person name="Takabayashi S."/>
            <person name="Kume K."/>
            <person name="Takagi M."/>
            <person name="Nakayama T."/>
            <person name="Kamikawa R."/>
            <person name="Inagaki Y."/>
            <person name="Hashimoto T."/>
        </authorList>
    </citation>
    <scope>NUCLEOTIDE SEQUENCE [LARGE SCALE GENOMIC DNA]</scope>
    <source>
        <strain evidence="1">NY0173</strain>
    </source>
</reference>
<protein>
    <submittedName>
        <fullName evidence="1">Uncharacterized protein</fullName>
    </submittedName>
</protein>
<evidence type="ECO:0000313" key="1">
    <source>
        <dbReference type="EMBL" id="GIQ84883.1"/>
    </source>
</evidence>
<sequence length="335" mass="38740">MAKPLSIEDLLDKDDSVISLESLSGVPHGIQQFYPIPVCHNTCLNVIDLTFHHIISRHDGMPELVSTDPGVYSVCPFDIGFPRAGCRMGDRLFIYTALRHREQPEGDVRTSLPAKLLIYTIESDSWEEKTEGVPRDISLYKFLEPYADRLFLVSYLDSGCDVALVYPDAPQSIKKRWELTLPDTLMADEVAPRLYVSRFTTDDAFHILLTRRLRGQRQFKHFVYDPEREWQETEIPLRHPNCAFSIWVASDHLKVSIGYFRHRTTRLVAFNDIGQDWIELRATSFIWGVRCQLSPTKYLVVMMDFVTGSKKWYILHLDHSYIHRQGGVLSAEDFE</sequence>
<accession>A0A9K3GJ46</accession>
<dbReference type="Proteomes" id="UP000265618">
    <property type="component" value="Unassembled WGS sequence"/>
</dbReference>
<dbReference type="EMBL" id="BDIP01001663">
    <property type="protein sequence ID" value="GIQ84883.1"/>
    <property type="molecule type" value="Genomic_DNA"/>
</dbReference>
<gene>
    <name evidence="1" type="ORF">KIPB_006463</name>
</gene>
<organism evidence="1 2">
    <name type="scientific">Kipferlia bialata</name>
    <dbReference type="NCBI Taxonomy" id="797122"/>
    <lineage>
        <taxon>Eukaryota</taxon>
        <taxon>Metamonada</taxon>
        <taxon>Carpediemonas-like organisms</taxon>
        <taxon>Kipferlia</taxon>
    </lineage>
</organism>
<proteinExistence type="predicted"/>
<evidence type="ECO:0000313" key="2">
    <source>
        <dbReference type="Proteomes" id="UP000265618"/>
    </source>
</evidence>